<dbReference type="InterPro" id="IPR004839">
    <property type="entry name" value="Aminotransferase_I/II_large"/>
</dbReference>
<dbReference type="RefSeq" id="WP_034771923.1">
    <property type="nucleotide sequence ID" value="NZ_CCRF01000072.1"/>
</dbReference>
<dbReference type="PROSITE" id="PS00105">
    <property type="entry name" value="AA_TRANSFER_CLASS_1"/>
    <property type="match status" value="1"/>
</dbReference>
<dbReference type="Pfam" id="PF00155">
    <property type="entry name" value="Aminotran_1_2"/>
    <property type="match status" value="1"/>
</dbReference>
<feature type="domain" description="Aminotransferase class I/classII large" evidence="5">
    <location>
        <begin position="35"/>
        <end position="385"/>
    </location>
</feature>
<dbReference type="EC" id="2.6.1.-" evidence="4"/>
<dbReference type="PANTHER" id="PTHR42832">
    <property type="entry name" value="AMINO ACID AMINOTRANSFERASE"/>
    <property type="match status" value="1"/>
</dbReference>
<dbReference type="Gene3D" id="3.40.640.10">
    <property type="entry name" value="Type I PLP-dependent aspartate aminotransferase-like (Major domain)"/>
    <property type="match status" value="1"/>
</dbReference>
<evidence type="ECO:0000256" key="3">
    <source>
        <dbReference type="ARBA" id="ARBA00022679"/>
    </source>
</evidence>
<proteinExistence type="inferred from homology"/>
<evidence type="ECO:0000256" key="4">
    <source>
        <dbReference type="RuleBase" id="RU000481"/>
    </source>
</evidence>
<dbReference type="CDD" id="cd00609">
    <property type="entry name" value="AAT_like"/>
    <property type="match status" value="1"/>
</dbReference>
<organism evidence="6 7">
    <name type="scientific">Caldibacillus thermoamylovorans</name>
    <dbReference type="NCBI Taxonomy" id="35841"/>
    <lineage>
        <taxon>Bacteria</taxon>
        <taxon>Bacillati</taxon>
        <taxon>Bacillota</taxon>
        <taxon>Bacilli</taxon>
        <taxon>Bacillales</taxon>
        <taxon>Bacillaceae</taxon>
        <taxon>Caldibacillus</taxon>
    </lineage>
</organism>
<evidence type="ECO:0000259" key="5">
    <source>
        <dbReference type="Pfam" id="PF00155"/>
    </source>
</evidence>
<dbReference type="InterPro" id="IPR050881">
    <property type="entry name" value="LL-DAP_aminotransferase"/>
</dbReference>
<dbReference type="Gene3D" id="3.90.1150.10">
    <property type="entry name" value="Aspartate Aminotransferase, domain 1"/>
    <property type="match status" value="1"/>
</dbReference>
<dbReference type="EMBL" id="CCRF01000072">
    <property type="protein sequence ID" value="CEE02446.1"/>
    <property type="molecule type" value="Genomic_DNA"/>
</dbReference>
<dbReference type="Proteomes" id="UP000040576">
    <property type="component" value="Unassembled WGS sequence"/>
</dbReference>
<comment type="cofactor">
    <cofactor evidence="1 4">
        <name>pyridoxal 5'-phosphate</name>
        <dbReference type="ChEBI" id="CHEBI:597326"/>
    </cofactor>
</comment>
<name>A0A090IWI9_9BACI</name>
<dbReference type="AlphaFoldDB" id="A0A090IWI9"/>
<protein>
    <recommendedName>
        <fullName evidence="4">Aminotransferase</fullName>
        <ecNumber evidence="4">2.6.1.-</ecNumber>
    </recommendedName>
</protein>
<dbReference type="SUPFAM" id="SSF53383">
    <property type="entry name" value="PLP-dependent transferases"/>
    <property type="match status" value="1"/>
</dbReference>
<dbReference type="PANTHER" id="PTHR42832:SF3">
    <property type="entry name" value="L-GLUTAMINE--4-(METHYLSULFANYL)-2-OXOBUTANOATE AMINOTRANSFERASE"/>
    <property type="match status" value="1"/>
</dbReference>
<comment type="similarity">
    <text evidence="4">Belongs to the class-I pyridoxal-phosphate-dependent aminotransferase family.</text>
</comment>
<evidence type="ECO:0000256" key="2">
    <source>
        <dbReference type="ARBA" id="ARBA00022576"/>
    </source>
</evidence>
<evidence type="ECO:0000256" key="1">
    <source>
        <dbReference type="ARBA" id="ARBA00001933"/>
    </source>
</evidence>
<dbReference type="InterPro" id="IPR015424">
    <property type="entry name" value="PyrdxlP-dep_Trfase"/>
</dbReference>
<sequence>MNNRNFVSKKVQSIPPYVFSDFQRKKKELQARGVDVIDLGIGAPDLPTPDFIYDVLVEEARKSVNHRYSPYNGSIEFREAVAEFYDRHYGVKLDPETEILTLIGSKEGIVHLIQSVINPGEKVIIPDPGYPVYRMGVYLAGGECISLYLNKENGYIPDYTSLTEQDKKDAKLMFLNYPSNPTAATVDLPVFQEAVQFAKENQILLAHDAAYDLVTFGEYKSPSILQVPNAKEYAVEFGSLSKSFNMTGWRIGYVVGNQEVIKALATLKSNMDTSQFIPIQKAAAAALRSDLTIVRKNNLIFEKRMEKLHQALNGIGLLTDKPKGSIFLWVKVPDGYTSSSFANRLLEETGIIVTPGSAFGNGGEGYIRISLSVKEEKLDEVIRRFKTLVF</sequence>
<dbReference type="InterPro" id="IPR015422">
    <property type="entry name" value="PyrdxlP-dep_Trfase_small"/>
</dbReference>
<dbReference type="GO" id="GO:0008483">
    <property type="term" value="F:transaminase activity"/>
    <property type="evidence" value="ECO:0007669"/>
    <property type="project" value="UniProtKB-KW"/>
</dbReference>
<gene>
    <name evidence="6" type="primary">dapL</name>
    <name evidence="6" type="ORF">BT1A1_2628</name>
</gene>
<dbReference type="GO" id="GO:0030170">
    <property type="term" value="F:pyridoxal phosphate binding"/>
    <property type="evidence" value="ECO:0007669"/>
    <property type="project" value="InterPro"/>
</dbReference>
<evidence type="ECO:0000313" key="7">
    <source>
        <dbReference type="Proteomes" id="UP000040576"/>
    </source>
</evidence>
<accession>A0A090IWI9</accession>
<keyword evidence="2 4" id="KW-0032">Aminotransferase</keyword>
<evidence type="ECO:0000313" key="6">
    <source>
        <dbReference type="EMBL" id="CEE02446.1"/>
    </source>
</evidence>
<dbReference type="InterPro" id="IPR015421">
    <property type="entry name" value="PyrdxlP-dep_Trfase_major"/>
</dbReference>
<keyword evidence="3 4" id="KW-0808">Transferase</keyword>
<keyword evidence="7" id="KW-1185">Reference proteome</keyword>
<reference evidence="6 7" key="1">
    <citation type="submission" date="2014-07" db="EMBL/GenBank/DDBJ databases">
        <authorList>
            <person name="Wibberg Daniel"/>
        </authorList>
    </citation>
    <scope>NUCLEOTIDE SEQUENCE [LARGE SCALE GENOMIC DNA]</scope>
</reference>
<dbReference type="InterPro" id="IPR004838">
    <property type="entry name" value="NHTrfase_class1_PyrdxlP-BS"/>
</dbReference>